<dbReference type="RefSeq" id="WP_106334958.1">
    <property type="nucleotide sequence ID" value="NZ_PVZS01000002.1"/>
</dbReference>
<evidence type="ECO:0000313" key="2">
    <source>
        <dbReference type="Proteomes" id="UP000239772"/>
    </source>
</evidence>
<dbReference type="AlphaFoldDB" id="A0A2T1HYL5"/>
<name>A0A2T1HYL5_9HYPH</name>
<comment type="caution">
    <text evidence="1">The sequence shown here is derived from an EMBL/GenBank/DDBJ whole genome shotgun (WGS) entry which is preliminary data.</text>
</comment>
<protein>
    <submittedName>
        <fullName evidence="1">Uncharacterized protein</fullName>
    </submittedName>
</protein>
<dbReference type="EMBL" id="PVZS01000002">
    <property type="protein sequence ID" value="PSC06579.1"/>
    <property type="molecule type" value="Genomic_DNA"/>
</dbReference>
<reference evidence="2" key="1">
    <citation type="submission" date="2018-03" db="EMBL/GenBank/DDBJ databases">
        <authorList>
            <person name="Sun L."/>
            <person name="Liu H."/>
            <person name="Chen W."/>
            <person name="Huang K."/>
            <person name="Liu W."/>
            <person name="Gao X."/>
        </authorList>
    </citation>
    <scope>NUCLEOTIDE SEQUENCE [LARGE SCALE GENOMIC DNA]</scope>
    <source>
        <strain evidence="2">SH9</strain>
    </source>
</reference>
<proteinExistence type="predicted"/>
<gene>
    <name evidence="1" type="ORF">SLNSH_01850</name>
</gene>
<dbReference type="Proteomes" id="UP000239772">
    <property type="component" value="Unassembled WGS sequence"/>
</dbReference>
<keyword evidence="2" id="KW-1185">Reference proteome</keyword>
<sequence length="72" mass="7511">MSVLRRALAIAIPLLGGAAQLSGRTLQPAAQSMGPAADDQSVTCDVAQRLEGKRRLARCRIGKGDLARLPTA</sequence>
<accession>A0A2T1HYL5</accession>
<evidence type="ECO:0000313" key="1">
    <source>
        <dbReference type="EMBL" id="PSC06579.1"/>
    </source>
</evidence>
<organism evidence="1 2">
    <name type="scientific">Alsobacter soli</name>
    <dbReference type="NCBI Taxonomy" id="2109933"/>
    <lineage>
        <taxon>Bacteria</taxon>
        <taxon>Pseudomonadati</taxon>
        <taxon>Pseudomonadota</taxon>
        <taxon>Alphaproteobacteria</taxon>
        <taxon>Hyphomicrobiales</taxon>
        <taxon>Alsobacteraceae</taxon>
        <taxon>Alsobacter</taxon>
    </lineage>
</organism>